<keyword evidence="3" id="KW-0883">Thioether bond</keyword>
<keyword evidence="2" id="KW-0929">Antimicrobial</keyword>
<keyword evidence="5" id="KW-0044">Antibiotic</keyword>
<organism evidence="7 8">
    <name type="scientific">Corynebacterium propinquum</name>
    <dbReference type="NCBI Taxonomy" id="43769"/>
    <lineage>
        <taxon>Bacteria</taxon>
        <taxon>Bacillati</taxon>
        <taxon>Actinomycetota</taxon>
        <taxon>Actinomycetes</taxon>
        <taxon>Mycobacteriales</taxon>
        <taxon>Corynebacteriaceae</taxon>
        <taxon>Corynebacterium</taxon>
    </lineage>
</organism>
<dbReference type="EMBL" id="JASNVK010000006">
    <property type="protein sequence ID" value="MDK4300568.1"/>
    <property type="molecule type" value="Genomic_DNA"/>
</dbReference>
<gene>
    <name evidence="7" type="ORF">QPX45_04790</name>
</gene>
<dbReference type="NCBIfam" id="NF040664">
    <property type="entry name" value="HEC_x9_TCC_lant"/>
    <property type="match status" value="1"/>
</dbReference>
<evidence type="ECO:0000256" key="5">
    <source>
        <dbReference type="ARBA" id="ARBA00023022"/>
    </source>
</evidence>
<name>A0ABT7G255_9CORY</name>
<evidence type="ECO:0000313" key="7">
    <source>
        <dbReference type="EMBL" id="MDK4300568.1"/>
    </source>
</evidence>
<keyword evidence="4" id="KW-0425">Lantibiotic</keyword>
<evidence type="ECO:0000313" key="8">
    <source>
        <dbReference type="Proteomes" id="UP001243856"/>
    </source>
</evidence>
<evidence type="ECO:0000256" key="6">
    <source>
        <dbReference type="ARBA" id="ARBA00023048"/>
    </source>
</evidence>
<protein>
    <submittedName>
        <fullName evidence="7">Lacticin 481 family lantibiotic</fullName>
    </submittedName>
</protein>
<dbReference type="Pfam" id="PF04604">
    <property type="entry name" value="L_biotic_typeA"/>
    <property type="match status" value="1"/>
</dbReference>
<keyword evidence="6" id="KW-0078">Bacteriocin</keyword>
<sequence>MTDAELDDVLGARKEGWGVTLTKDCHTNTKTRWLGCC</sequence>
<evidence type="ECO:0000256" key="2">
    <source>
        <dbReference type="ARBA" id="ARBA00022529"/>
    </source>
</evidence>
<dbReference type="GeneID" id="64188295"/>
<proteinExistence type="inferred from homology"/>
<comment type="similarity">
    <text evidence="1">Belongs to the type A lantibiotic family.</text>
</comment>
<dbReference type="RefSeq" id="WP_018120609.1">
    <property type="nucleotide sequence ID" value="NZ_CBCRTU010000004.1"/>
</dbReference>
<evidence type="ECO:0000256" key="3">
    <source>
        <dbReference type="ARBA" id="ARBA00022784"/>
    </source>
</evidence>
<evidence type="ECO:0000256" key="4">
    <source>
        <dbReference type="ARBA" id="ARBA00022789"/>
    </source>
</evidence>
<accession>A0ABT7G255</accession>
<dbReference type="InterPro" id="IPR007682">
    <property type="entry name" value="Lantibiotic_typ-A_Lactobact"/>
</dbReference>
<comment type="caution">
    <text evidence="7">The sequence shown here is derived from an EMBL/GenBank/DDBJ whole genome shotgun (WGS) entry which is preliminary data.</text>
</comment>
<evidence type="ECO:0000256" key="1">
    <source>
        <dbReference type="ARBA" id="ARBA00009379"/>
    </source>
</evidence>
<reference evidence="7 8" key="1">
    <citation type="submission" date="2023-05" db="EMBL/GenBank/DDBJ databases">
        <title>Metabolic capabilities are highly conserved among human nasal-associated Corynebacterium species in pangenomic analyses.</title>
        <authorList>
            <person name="Tran T.H."/>
            <person name="Roberts A.Q."/>
            <person name="Escapa I.F."/>
            <person name="Gao W."/>
            <person name="Conlan S."/>
            <person name="Kong H."/>
            <person name="Segre J.A."/>
            <person name="Kelly M.S."/>
            <person name="Lemon K.P."/>
        </authorList>
    </citation>
    <scope>NUCLEOTIDE SEQUENCE [LARGE SCALE GENOMIC DNA]</scope>
    <source>
        <strain evidence="7 8">KPL2811</strain>
    </source>
</reference>
<keyword evidence="8" id="KW-1185">Reference proteome</keyword>
<dbReference type="Proteomes" id="UP001243856">
    <property type="component" value="Unassembled WGS sequence"/>
</dbReference>